<dbReference type="GeneID" id="94349159"/>
<reference evidence="1 2" key="1">
    <citation type="journal article" date="2021" name="Genome Biol.">
        <title>AFLAP: assembly-free linkage analysis pipeline using k-mers from genome sequencing data.</title>
        <authorList>
            <person name="Fletcher K."/>
            <person name="Zhang L."/>
            <person name="Gil J."/>
            <person name="Han R."/>
            <person name="Cavanaugh K."/>
            <person name="Michelmore R."/>
        </authorList>
    </citation>
    <scope>NUCLEOTIDE SEQUENCE [LARGE SCALE GENOMIC DNA]</scope>
    <source>
        <strain evidence="1 2">SF5</strain>
    </source>
</reference>
<dbReference type="RefSeq" id="XP_067817585.1">
    <property type="nucleotide sequence ID" value="XM_067963488.1"/>
</dbReference>
<dbReference type="AlphaFoldDB" id="A0A976IDT5"/>
<dbReference type="EMBL" id="SHOA02000013">
    <property type="protein sequence ID" value="TDH68086.1"/>
    <property type="molecule type" value="Genomic_DNA"/>
</dbReference>
<accession>A0A976IDT5</accession>
<evidence type="ECO:0000313" key="2">
    <source>
        <dbReference type="Proteomes" id="UP000294530"/>
    </source>
</evidence>
<evidence type="ECO:0000313" key="1">
    <source>
        <dbReference type="EMBL" id="TDH68086.1"/>
    </source>
</evidence>
<organism evidence="1 2">
    <name type="scientific">Bremia lactucae</name>
    <name type="common">Lettuce downy mildew</name>
    <dbReference type="NCBI Taxonomy" id="4779"/>
    <lineage>
        <taxon>Eukaryota</taxon>
        <taxon>Sar</taxon>
        <taxon>Stramenopiles</taxon>
        <taxon>Oomycota</taxon>
        <taxon>Peronosporomycetes</taxon>
        <taxon>Peronosporales</taxon>
        <taxon>Peronosporaceae</taxon>
        <taxon>Bremia</taxon>
    </lineage>
</organism>
<gene>
    <name evidence="1" type="ORF">CCR75_005407</name>
</gene>
<comment type="caution">
    <text evidence="1">The sequence shown here is derived from an EMBL/GenBank/DDBJ whole genome shotgun (WGS) entry which is preliminary data.</text>
</comment>
<dbReference type="KEGG" id="blac:94349159"/>
<name>A0A976IDT5_BRELC</name>
<dbReference type="Proteomes" id="UP000294530">
    <property type="component" value="Unassembled WGS sequence"/>
</dbReference>
<keyword evidence="2" id="KW-1185">Reference proteome</keyword>
<sequence>MQRHLVTAIFLVGVTACFVTTLHAINLTNRDDYRRKLNAEPLLRSNTVSSKARGLNVARKEMWNAERSNTEGQRWWLDIYHKLIYELAWLIGKPGIAFEHLHADETWKEKEPNTDKKFLKWLLRVAKFRAKGGQFDDNDFIRLLKYTTSAYQQAKLFVWLQHAQDFPSMNEFAKKQLWRMKGDPNTRFTVYQVLVDNGETPASIFKNDYNNEIGATFVNWLFYVKMFRDTQDYSEEDLFRLLTKHHSNEAVIKEFTSLAMSTSHKVPYYLVNKMLAYLISKPETTQLVFDTWLASRIHPAAARKILLPGDQFDPYSVLFGCWLNYVRQFREISNTFSNDDFSLLLSKTKSDTDLVKALSSFRNDPRLQKLVETGLVYMKFLMDFKRSLKDRVGPEEVFASMQPSVSVDAENFLFRHWLRYAWSYMKQNRGDATGKAFTNAALFDFLMKEGTKSIEELANVFRSLLFVSRLEGISQRMLLYMASTSKVSTKVLRCLVESGQNPFSFILPLGYCEAVTFTKWFKYLTEYTIAQGRIDLKGILAIYNRLNSRMPGIHGPMLLESPFKQDSLKAAQLIAKLRPILEVTELKELARKLIVIAELQLKGLSVDISVLKKFME</sequence>
<proteinExistence type="predicted"/>
<dbReference type="PROSITE" id="PS51257">
    <property type="entry name" value="PROKAR_LIPOPROTEIN"/>
    <property type="match status" value="1"/>
</dbReference>
<protein>
    <submittedName>
        <fullName evidence="1">Uncharacterized protein</fullName>
    </submittedName>
</protein>